<gene>
    <name evidence="2" type="ORF">Zmor_005182</name>
</gene>
<accession>A0AA38IVG6</accession>
<dbReference type="AlphaFoldDB" id="A0AA38IVG6"/>
<evidence type="ECO:0000313" key="3">
    <source>
        <dbReference type="Proteomes" id="UP001168821"/>
    </source>
</evidence>
<evidence type="ECO:0000313" key="2">
    <source>
        <dbReference type="EMBL" id="KAJ3660747.1"/>
    </source>
</evidence>
<evidence type="ECO:0000256" key="1">
    <source>
        <dbReference type="SAM" id="MobiDB-lite"/>
    </source>
</evidence>
<sequence>MIIPRKKIPRTDILQKRTPKMKSRKTEFREWQSRGKKILEKGNFDKEKPAKNVEKGCPRRTPKKGYPRERRYREQWSRMIEDLERSPRKRSQEGKTQEEDV</sequence>
<dbReference type="Proteomes" id="UP001168821">
    <property type="component" value="Unassembled WGS sequence"/>
</dbReference>
<feature type="compositionally biased region" description="Basic and acidic residues" evidence="1">
    <location>
        <begin position="24"/>
        <end position="57"/>
    </location>
</feature>
<protein>
    <submittedName>
        <fullName evidence="2">Uncharacterized protein</fullName>
    </submittedName>
</protein>
<feature type="region of interest" description="Disordered" evidence="1">
    <location>
        <begin position="17"/>
        <end position="101"/>
    </location>
</feature>
<keyword evidence="3" id="KW-1185">Reference proteome</keyword>
<proteinExistence type="predicted"/>
<name>A0AA38IVG6_9CUCU</name>
<feature type="compositionally biased region" description="Basic and acidic residues" evidence="1">
    <location>
        <begin position="66"/>
        <end position="101"/>
    </location>
</feature>
<dbReference type="EMBL" id="JALNTZ010000002">
    <property type="protein sequence ID" value="KAJ3660747.1"/>
    <property type="molecule type" value="Genomic_DNA"/>
</dbReference>
<reference evidence="2" key="1">
    <citation type="journal article" date="2023" name="G3 (Bethesda)">
        <title>Whole genome assemblies of Zophobas morio and Tenebrio molitor.</title>
        <authorList>
            <person name="Kaur S."/>
            <person name="Stinson S.A."/>
            <person name="diCenzo G.C."/>
        </authorList>
    </citation>
    <scope>NUCLEOTIDE SEQUENCE</scope>
    <source>
        <strain evidence="2">QUZm001</strain>
    </source>
</reference>
<comment type="caution">
    <text evidence="2">The sequence shown here is derived from an EMBL/GenBank/DDBJ whole genome shotgun (WGS) entry which is preliminary data.</text>
</comment>
<organism evidence="2 3">
    <name type="scientific">Zophobas morio</name>
    <dbReference type="NCBI Taxonomy" id="2755281"/>
    <lineage>
        <taxon>Eukaryota</taxon>
        <taxon>Metazoa</taxon>
        <taxon>Ecdysozoa</taxon>
        <taxon>Arthropoda</taxon>
        <taxon>Hexapoda</taxon>
        <taxon>Insecta</taxon>
        <taxon>Pterygota</taxon>
        <taxon>Neoptera</taxon>
        <taxon>Endopterygota</taxon>
        <taxon>Coleoptera</taxon>
        <taxon>Polyphaga</taxon>
        <taxon>Cucujiformia</taxon>
        <taxon>Tenebrionidae</taxon>
        <taxon>Zophobas</taxon>
    </lineage>
</organism>